<organism evidence="7 8">
    <name type="scientific">Roseburia inulinivorans</name>
    <dbReference type="NCBI Taxonomy" id="360807"/>
    <lineage>
        <taxon>Bacteria</taxon>
        <taxon>Bacillati</taxon>
        <taxon>Bacillota</taxon>
        <taxon>Clostridia</taxon>
        <taxon>Lachnospirales</taxon>
        <taxon>Lachnospiraceae</taxon>
        <taxon>Roseburia</taxon>
    </lineage>
</organism>
<feature type="transmembrane region" description="Helical" evidence="6">
    <location>
        <begin position="75"/>
        <end position="91"/>
    </location>
</feature>
<evidence type="ECO:0000256" key="2">
    <source>
        <dbReference type="ARBA" id="ARBA00022692"/>
    </source>
</evidence>
<dbReference type="Pfam" id="PF07690">
    <property type="entry name" value="MFS_1"/>
    <property type="match status" value="1"/>
</dbReference>
<dbReference type="GO" id="GO:0022857">
    <property type="term" value="F:transmembrane transporter activity"/>
    <property type="evidence" value="ECO:0007669"/>
    <property type="project" value="InterPro"/>
</dbReference>
<dbReference type="RefSeq" id="WP_021922452.1">
    <property type="nucleotide sequence ID" value="NZ_CATWND010000019.1"/>
</dbReference>
<dbReference type="InterPro" id="IPR053160">
    <property type="entry name" value="MFS_DHA3_Transporter"/>
</dbReference>
<feature type="transmembrane region" description="Helical" evidence="6">
    <location>
        <begin position="141"/>
        <end position="160"/>
    </location>
</feature>
<keyword evidence="2 6" id="KW-0812">Transmembrane</keyword>
<name>A0A0M6WWU2_9FIRM</name>
<evidence type="ECO:0000313" key="7">
    <source>
        <dbReference type="EMBL" id="CRL42046.1"/>
    </source>
</evidence>
<dbReference type="InterPro" id="IPR036259">
    <property type="entry name" value="MFS_trans_sf"/>
</dbReference>
<proteinExistence type="predicted"/>
<dbReference type="InterPro" id="IPR005829">
    <property type="entry name" value="Sugar_transporter_CS"/>
</dbReference>
<dbReference type="PANTHER" id="PTHR23530">
    <property type="entry name" value="TRANSPORT PROTEIN-RELATED"/>
    <property type="match status" value="1"/>
</dbReference>
<dbReference type="GO" id="GO:0005886">
    <property type="term" value="C:plasma membrane"/>
    <property type="evidence" value="ECO:0007669"/>
    <property type="project" value="UniProtKB-SubCell"/>
</dbReference>
<feature type="compositionally biased region" description="Basic and acidic residues" evidence="5">
    <location>
        <begin position="201"/>
        <end position="219"/>
    </location>
</feature>
<accession>A0A0M6WWU2</accession>
<evidence type="ECO:0000256" key="4">
    <source>
        <dbReference type="ARBA" id="ARBA00023136"/>
    </source>
</evidence>
<dbReference type="STRING" id="360807.ERS852392_02262"/>
<evidence type="ECO:0000313" key="8">
    <source>
        <dbReference type="Proteomes" id="UP000049828"/>
    </source>
</evidence>
<feature type="transmembrane region" description="Helical" evidence="6">
    <location>
        <begin position="318"/>
        <end position="339"/>
    </location>
</feature>
<evidence type="ECO:0000256" key="6">
    <source>
        <dbReference type="SAM" id="Phobius"/>
    </source>
</evidence>
<feature type="region of interest" description="Disordered" evidence="5">
    <location>
        <begin position="191"/>
        <end position="224"/>
    </location>
</feature>
<protein>
    <submittedName>
        <fullName evidence="7">Major facilitator superfamily protein</fullName>
    </submittedName>
</protein>
<dbReference type="OrthoDB" id="9816124at2"/>
<dbReference type="PROSITE" id="PS00216">
    <property type="entry name" value="SUGAR_TRANSPORT_1"/>
    <property type="match status" value="1"/>
</dbReference>
<evidence type="ECO:0000256" key="3">
    <source>
        <dbReference type="ARBA" id="ARBA00022989"/>
    </source>
</evidence>
<sequence>MRNFNIKRQINKLYTLTTVSYFRIAGASWVALLALRGFSLLQIGILESIFHIASSCFEIPSGVVADVFGRKRTLALSKLVSVLSCLAMILSDNFGTVAFAIAFSALSYNLESGTIEALAYDSLKSVRQEKKYNRYASTEMMLYRITSSTATLCAGVALWLGYKKAYAIDIFFGMIALGIVCSLREISGFTGADGEPTNPQTDDHKQKQMSEEKQERMNEEETDQKNIQNIRISERFQNVVTESWHFMKNNRKARSVMIVNALIGAVSTLVLFFLQAKLPLAGLNEALLGPALFVMGLGAALGAKVVGYFPNWKYKKYVILSGIGVLSAFGMTFSGNPYLMILGGFVGSFADDFLEVRTDILLNDMIPSEQRATLISVNSFTFSLVMIVMSTLMGSIM</sequence>
<feature type="transmembrane region" description="Helical" evidence="6">
    <location>
        <begin position="21"/>
        <end position="43"/>
    </location>
</feature>
<dbReference type="SUPFAM" id="SSF103473">
    <property type="entry name" value="MFS general substrate transporter"/>
    <property type="match status" value="1"/>
</dbReference>
<keyword evidence="8" id="KW-1185">Reference proteome</keyword>
<dbReference type="AlphaFoldDB" id="A0A0M6WWU2"/>
<evidence type="ECO:0000256" key="1">
    <source>
        <dbReference type="ARBA" id="ARBA00004651"/>
    </source>
</evidence>
<feature type="transmembrane region" description="Helical" evidence="6">
    <location>
        <begin position="49"/>
        <end position="68"/>
    </location>
</feature>
<keyword evidence="3 6" id="KW-1133">Transmembrane helix</keyword>
<keyword evidence="4 6" id="KW-0472">Membrane</keyword>
<dbReference type="Gene3D" id="1.20.1250.20">
    <property type="entry name" value="MFS general substrate transporter like domains"/>
    <property type="match status" value="1"/>
</dbReference>
<evidence type="ECO:0000256" key="5">
    <source>
        <dbReference type="SAM" id="MobiDB-lite"/>
    </source>
</evidence>
<feature type="transmembrane region" description="Helical" evidence="6">
    <location>
        <begin position="286"/>
        <end position="306"/>
    </location>
</feature>
<dbReference type="InterPro" id="IPR011701">
    <property type="entry name" value="MFS"/>
</dbReference>
<dbReference type="Proteomes" id="UP000049828">
    <property type="component" value="Unassembled WGS sequence"/>
</dbReference>
<gene>
    <name evidence="7" type="ORF">RIL183_30631</name>
</gene>
<comment type="subcellular location">
    <subcellularLocation>
        <location evidence="1">Cell membrane</location>
        <topology evidence="1">Multi-pass membrane protein</topology>
    </subcellularLocation>
</comment>
<reference evidence="8" key="1">
    <citation type="submission" date="2015-05" db="EMBL/GenBank/DDBJ databases">
        <authorList>
            <consortium name="Pathogen Informatics"/>
        </authorList>
    </citation>
    <scope>NUCLEOTIDE SEQUENCE [LARGE SCALE GENOMIC DNA]</scope>
    <source>
        <strain evidence="8">L1-83</strain>
    </source>
</reference>
<feature type="transmembrane region" description="Helical" evidence="6">
    <location>
        <begin position="256"/>
        <end position="274"/>
    </location>
</feature>
<feature type="transmembrane region" description="Helical" evidence="6">
    <location>
        <begin position="372"/>
        <end position="393"/>
    </location>
</feature>
<dbReference type="PANTHER" id="PTHR23530:SF1">
    <property type="entry name" value="PERMEASE, MAJOR FACILITATOR SUPERFAMILY-RELATED"/>
    <property type="match status" value="1"/>
</dbReference>
<dbReference type="EMBL" id="CVRS01000098">
    <property type="protein sequence ID" value="CRL42046.1"/>
    <property type="molecule type" value="Genomic_DNA"/>
</dbReference>